<accession>D6WA42</accession>
<comment type="subcellular location">
    <subcellularLocation>
        <location evidence="1">Mitochondrion</location>
    </subcellularLocation>
</comment>
<proteinExistence type="inferred from homology"/>
<dbReference type="PANTHER" id="PTHR13675">
    <property type="entry name" value="LYR MOTIF-CONTAINING PROTEIN 2"/>
    <property type="match status" value="1"/>
</dbReference>
<evidence type="ECO:0000259" key="7">
    <source>
        <dbReference type="Pfam" id="PF05347"/>
    </source>
</evidence>
<evidence type="ECO:0000256" key="3">
    <source>
        <dbReference type="ARBA" id="ARBA00022946"/>
    </source>
</evidence>
<dbReference type="eggNOG" id="ENOG502S8DG">
    <property type="taxonomic scope" value="Eukaryota"/>
</dbReference>
<evidence type="ECO:0000256" key="1">
    <source>
        <dbReference type="ARBA" id="ARBA00004173"/>
    </source>
</evidence>
<dbReference type="PANTHER" id="PTHR13675:SF0">
    <property type="entry name" value="LYR MOTIF-CONTAINING PROTEIN 2"/>
    <property type="match status" value="1"/>
</dbReference>
<dbReference type="AlphaFoldDB" id="D6WA42"/>
<comment type="function">
    <text evidence="6">Involved in efficient integration of the N-module into mitochondrial respiratory chain complex I.</text>
</comment>
<gene>
    <name evidence="8" type="primary">AUGUSTUS-3.0.2_01097</name>
    <name evidence="8" type="ORF">TcasGA2_TC001097</name>
</gene>
<dbReference type="OMA" id="YMRDWAR"/>
<dbReference type="EMBL" id="KQ971312">
    <property type="protein sequence ID" value="EEZ98583.1"/>
    <property type="molecule type" value="Genomic_DNA"/>
</dbReference>
<evidence type="ECO:0000256" key="6">
    <source>
        <dbReference type="ARBA" id="ARBA00044735"/>
    </source>
</evidence>
<feature type="domain" description="Complex 1 LYR protein" evidence="7">
    <location>
        <begin position="18"/>
        <end position="75"/>
    </location>
</feature>
<dbReference type="HOGENOM" id="CLU_151409_1_1_1"/>
<dbReference type="CDD" id="cd20262">
    <property type="entry name" value="Complex1_LYR_LYRM2"/>
    <property type="match status" value="1"/>
</dbReference>
<reference evidence="8 9" key="2">
    <citation type="journal article" date="2010" name="Nucleic Acids Res.">
        <title>BeetleBase in 2010: revisions to provide comprehensive genomic information for Tribolium castaneum.</title>
        <authorList>
            <person name="Kim H.S."/>
            <person name="Murphy T."/>
            <person name="Xia J."/>
            <person name="Caragea D."/>
            <person name="Park Y."/>
            <person name="Beeman R.W."/>
            <person name="Lorenzen M.D."/>
            <person name="Butcher S."/>
            <person name="Manak J.R."/>
            <person name="Brown S.J."/>
        </authorList>
    </citation>
    <scope>GENOME REANNOTATION</scope>
    <source>
        <strain evidence="8 9">Georgia GA2</strain>
    </source>
</reference>
<dbReference type="Proteomes" id="UP000007266">
    <property type="component" value="Linkage group 2"/>
</dbReference>
<evidence type="ECO:0000256" key="4">
    <source>
        <dbReference type="ARBA" id="ARBA00023128"/>
    </source>
</evidence>
<dbReference type="GO" id="GO:0005739">
    <property type="term" value="C:mitochondrion"/>
    <property type="evidence" value="ECO:0000318"/>
    <property type="project" value="GO_Central"/>
</dbReference>
<dbReference type="PhylomeDB" id="D6WA42"/>
<sequence>MSKIAKPALSLKHFILKQEVKNLYRKIFRAIRQVPDQGHQQELKEWARRDFRSNAHHTDEITIKMYIKYGERCLKELENTISLAK</sequence>
<evidence type="ECO:0000313" key="9">
    <source>
        <dbReference type="Proteomes" id="UP000007266"/>
    </source>
</evidence>
<keyword evidence="9" id="KW-1185">Reference proteome</keyword>
<dbReference type="InterPro" id="IPR045293">
    <property type="entry name" value="Complex1_LYR_LYRM2"/>
</dbReference>
<evidence type="ECO:0000256" key="2">
    <source>
        <dbReference type="ARBA" id="ARBA00009508"/>
    </source>
</evidence>
<protein>
    <recommendedName>
        <fullName evidence="5">LYR motif-containing protein 2</fullName>
    </recommendedName>
</protein>
<evidence type="ECO:0000256" key="5">
    <source>
        <dbReference type="ARBA" id="ARBA00026235"/>
    </source>
</evidence>
<dbReference type="InterPro" id="IPR008011">
    <property type="entry name" value="Complex1_LYR_dom"/>
</dbReference>
<dbReference type="KEGG" id="tca:656246"/>
<dbReference type="OrthoDB" id="74240at2759"/>
<reference evidence="8 9" key="1">
    <citation type="journal article" date="2008" name="Nature">
        <title>The genome of the model beetle and pest Tribolium castaneum.</title>
        <authorList>
            <consortium name="Tribolium Genome Sequencing Consortium"/>
            <person name="Richards S."/>
            <person name="Gibbs R.A."/>
            <person name="Weinstock G.M."/>
            <person name="Brown S.J."/>
            <person name="Denell R."/>
            <person name="Beeman R.W."/>
            <person name="Gibbs R."/>
            <person name="Beeman R.W."/>
            <person name="Brown S.J."/>
            <person name="Bucher G."/>
            <person name="Friedrich M."/>
            <person name="Grimmelikhuijzen C.J."/>
            <person name="Klingler M."/>
            <person name="Lorenzen M."/>
            <person name="Richards S."/>
            <person name="Roth S."/>
            <person name="Schroder R."/>
            <person name="Tautz D."/>
            <person name="Zdobnov E.M."/>
            <person name="Muzny D."/>
            <person name="Gibbs R.A."/>
            <person name="Weinstock G.M."/>
            <person name="Attaway T."/>
            <person name="Bell S."/>
            <person name="Buhay C.J."/>
            <person name="Chandrabose M.N."/>
            <person name="Chavez D."/>
            <person name="Clerk-Blankenburg K.P."/>
            <person name="Cree A."/>
            <person name="Dao M."/>
            <person name="Davis C."/>
            <person name="Chacko J."/>
            <person name="Dinh H."/>
            <person name="Dugan-Rocha S."/>
            <person name="Fowler G."/>
            <person name="Garner T.T."/>
            <person name="Garnes J."/>
            <person name="Gnirke A."/>
            <person name="Hawes A."/>
            <person name="Hernandez J."/>
            <person name="Hines S."/>
            <person name="Holder M."/>
            <person name="Hume J."/>
            <person name="Jhangiani S.N."/>
            <person name="Joshi V."/>
            <person name="Khan Z.M."/>
            <person name="Jackson L."/>
            <person name="Kovar C."/>
            <person name="Kowis A."/>
            <person name="Lee S."/>
            <person name="Lewis L.R."/>
            <person name="Margolis J."/>
            <person name="Morgan M."/>
            <person name="Nazareth L.V."/>
            <person name="Nguyen N."/>
            <person name="Okwuonu G."/>
            <person name="Parker D."/>
            <person name="Richards S."/>
            <person name="Ruiz S.J."/>
            <person name="Santibanez J."/>
            <person name="Savard J."/>
            <person name="Scherer S.E."/>
            <person name="Schneider B."/>
            <person name="Sodergren E."/>
            <person name="Tautz D."/>
            <person name="Vattahil S."/>
            <person name="Villasana D."/>
            <person name="White C.S."/>
            <person name="Wright R."/>
            <person name="Park Y."/>
            <person name="Beeman R.W."/>
            <person name="Lord J."/>
            <person name="Oppert B."/>
            <person name="Lorenzen M."/>
            <person name="Brown S."/>
            <person name="Wang L."/>
            <person name="Savard J."/>
            <person name="Tautz D."/>
            <person name="Richards S."/>
            <person name="Weinstock G."/>
            <person name="Gibbs R.A."/>
            <person name="Liu Y."/>
            <person name="Worley K."/>
            <person name="Weinstock G."/>
            <person name="Elsik C.G."/>
            <person name="Reese J.T."/>
            <person name="Elhaik E."/>
            <person name="Landan G."/>
            <person name="Graur D."/>
            <person name="Arensburger P."/>
            <person name="Atkinson P."/>
            <person name="Beeman R.W."/>
            <person name="Beidler J."/>
            <person name="Brown S.J."/>
            <person name="Demuth J.P."/>
            <person name="Drury D.W."/>
            <person name="Du Y.Z."/>
            <person name="Fujiwara H."/>
            <person name="Lorenzen M."/>
            <person name="Maselli V."/>
            <person name="Osanai M."/>
            <person name="Park Y."/>
            <person name="Robertson H.M."/>
            <person name="Tu Z."/>
            <person name="Wang J.J."/>
            <person name="Wang S."/>
            <person name="Richards S."/>
            <person name="Song H."/>
            <person name="Zhang L."/>
            <person name="Sodergren E."/>
            <person name="Werner D."/>
            <person name="Stanke M."/>
            <person name="Morgenstern B."/>
            <person name="Solovyev V."/>
            <person name="Kosarev P."/>
            <person name="Brown G."/>
            <person name="Chen H.C."/>
            <person name="Ermolaeva O."/>
            <person name="Hlavina W."/>
            <person name="Kapustin Y."/>
            <person name="Kiryutin B."/>
            <person name="Kitts P."/>
            <person name="Maglott D."/>
            <person name="Pruitt K."/>
            <person name="Sapojnikov V."/>
            <person name="Souvorov A."/>
            <person name="Mackey A.J."/>
            <person name="Waterhouse R.M."/>
            <person name="Wyder S."/>
            <person name="Zdobnov E.M."/>
            <person name="Zdobnov E.M."/>
            <person name="Wyder S."/>
            <person name="Kriventseva E.V."/>
            <person name="Kadowaki T."/>
            <person name="Bork P."/>
            <person name="Aranda M."/>
            <person name="Bao R."/>
            <person name="Beermann A."/>
            <person name="Berns N."/>
            <person name="Bolognesi R."/>
            <person name="Bonneton F."/>
            <person name="Bopp D."/>
            <person name="Brown S.J."/>
            <person name="Bucher G."/>
            <person name="Butts T."/>
            <person name="Chaumot A."/>
            <person name="Denell R.E."/>
            <person name="Ferrier D.E."/>
            <person name="Friedrich M."/>
            <person name="Gordon C.M."/>
            <person name="Jindra M."/>
            <person name="Klingler M."/>
            <person name="Lan Q."/>
            <person name="Lattorff H.M."/>
            <person name="Laudet V."/>
            <person name="von Levetsow C."/>
            <person name="Liu Z."/>
            <person name="Lutz R."/>
            <person name="Lynch J.A."/>
            <person name="da Fonseca R.N."/>
            <person name="Posnien N."/>
            <person name="Reuter R."/>
            <person name="Roth S."/>
            <person name="Savard J."/>
            <person name="Schinko J.B."/>
            <person name="Schmitt C."/>
            <person name="Schoppmeier M."/>
            <person name="Schroder R."/>
            <person name="Shippy T.D."/>
            <person name="Simonnet F."/>
            <person name="Marques-Souza H."/>
            <person name="Tautz D."/>
            <person name="Tomoyasu Y."/>
            <person name="Trauner J."/>
            <person name="Van der Zee M."/>
            <person name="Vervoort M."/>
            <person name="Wittkopp N."/>
            <person name="Wimmer E.A."/>
            <person name="Yang X."/>
            <person name="Jones A.K."/>
            <person name="Sattelle D.B."/>
            <person name="Ebert P.R."/>
            <person name="Nelson D."/>
            <person name="Scott J.G."/>
            <person name="Beeman R.W."/>
            <person name="Muthukrishnan S."/>
            <person name="Kramer K.J."/>
            <person name="Arakane Y."/>
            <person name="Beeman R.W."/>
            <person name="Zhu Q."/>
            <person name="Hogenkamp D."/>
            <person name="Dixit R."/>
            <person name="Oppert B."/>
            <person name="Jiang H."/>
            <person name="Zou Z."/>
            <person name="Marshall J."/>
            <person name="Elpidina E."/>
            <person name="Vinokurov K."/>
            <person name="Oppert C."/>
            <person name="Zou Z."/>
            <person name="Evans J."/>
            <person name="Lu Z."/>
            <person name="Zhao P."/>
            <person name="Sumathipala N."/>
            <person name="Altincicek B."/>
            <person name="Vilcinskas A."/>
            <person name="Williams M."/>
            <person name="Hultmark D."/>
            <person name="Hetru C."/>
            <person name="Jiang H."/>
            <person name="Grimmelikhuijzen C.J."/>
            <person name="Hauser F."/>
            <person name="Cazzamali G."/>
            <person name="Williamson M."/>
            <person name="Park Y."/>
            <person name="Li B."/>
            <person name="Tanaka Y."/>
            <person name="Predel R."/>
            <person name="Neupert S."/>
            <person name="Schachtner J."/>
            <person name="Verleyen P."/>
            <person name="Raible F."/>
            <person name="Bork P."/>
            <person name="Friedrich M."/>
            <person name="Walden K.K."/>
            <person name="Robertson H.M."/>
            <person name="Angeli S."/>
            <person name="Foret S."/>
            <person name="Bucher G."/>
            <person name="Schuetz S."/>
            <person name="Maleszka R."/>
            <person name="Wimmer E.A."/>
            <person name="Beeman R.W."/>
            <person name="Lorenzen M."/>
            <person name="Tomoyasu Y."/>
            <person name="Miller S.C."/>
            <person name="Grossmann D."/>
            <person name="Bucher G."/>
        </authorList>
    </citation>
    <scope>NUCLEOTIDE SEQUENCE [LARGE SCALE GENOMIC DNA]</scope>
    <source>
        <strain evidence="8 9">Georgia GA2</strain>
    </source>
</reference>
<organism evidence="8 9">
    <name type="scientific">Tribolium castaneum</name>
    <name type="common">Red flour beetle</name>
    <dbReference type="NCBI Taxonomy" id="7070"/>
    <lineage>
        <taxon>Eukaryota</taxon>
        <taxon>Metazoa</taxon>
        <taxon>Ecdysozoa</taxon>
        <taxon>Arthropoda</taxon>
        <taxon>Hexapoda</taxon>
        <taxon>Insecta</taxon>
        <taxon>Pterygota</taxon>
        <taxon>Neoptera</taxon>
        <taxon>Endopterygota</taxon>
        <taxon>Coleoptera</taxon>
        <taxon>Polyphaga</taxon>
        <taxon>Cucujiformia</taxon>
        <taxon>Tenebrionidae</taxon>
        <taxon>Tenebrionidae incertae sedis</taxon>
        <taxon>Tribolium</taxon>
    </lineage>
</organism>
<name>D6WA42_TRICA</name>
<comment type="similarity">
    <text evidence="2">Belongs to the complex I LYR family.</text>
</comment>
<keyword evidence="3" id="KW-0809">Transit peptide</keyword>
<evidence type="ECO:0000313" key="8">
    <source>
        <dbReference type="EMBL" id="EEZ98583.1"/>
    </source>
</evidence>
<dbReference type="Pfam" id="PF05347">
    <property type="entry name" value="Complex1_LYR"/>
    <property type="match status" value="1"/>
</dbReference>
<keyword evidence="4" id="KW-0496">Mitochondrion</keyword>